<evidence type="ECO:0000256" key="17">
    <source>
        <dbReference type="SAM" id="MobiDB-lite"/>
    </source>
</evidence>
<keyword evidence="11" id="KW-0234">DNA repair</keyword>
<reference evidence="20 21" key="1">
    <citation type="journal article" date="2010" name="Stand. Genomic Sci.">
        <title>Complete genome sequence of Coraliomargarita akajimensis type strain (04OKA010-24).</title>
        <authorList>
            <person name="Mavromatis K."/>
            <person name="Abt B."/>
            <person name="Brambilla E."/>
            <person name="Lapidus A."/>
            <person name="Copeland A."/>
            <person name="Deshpande S."/>
            <person name="Nolan M."/>
            <person name="Lucas S."/>
            <person name="Tice H."/>
            <person name="Cheng J.F."/>
            <person name="Han C."/>
            <person name="Detter J.C."/>
            <person name="Woyke T."/>
            <person name="Goodwin L."/>
            <person name="Pitluck S."/>
            <person name="Held B."/>
            <person name="Brettin T."/>
            <person name="Tapia R."/>
            <person name="Ivanova N."/>
            <person name="Mikhailova N."/>
            <person name="Pati A."/>
            <person name="Liolios K."/>
            <person name="Chen A."/>
            <person name="Palaniappan K."/>
            <person name="Land M."/>
            <person name="Hauser L."/>
            <person name="Chang Y.J."/>
            <person name="Jeffries C.D."/>
            <person name="Rohde M."/>
            <person name="Goker M."/>
            <person name="Bristow J."/>
            <person name="Eisen J.A."/>
            <person name="Markowitz V."/>
            <person name="Hugenholtz P."/>
            <person name="Klenk H.P."/>
            <person name="Kyrpides N.C."/>
        </authorList>
    </citation>
    <scope>NUCLEOTIDE SEQUENCE [LARGE SCALE GENOMIC DNA]</scope>
    <source>
        <strain evidence="21">DSM 45221 / IAM 15411 / JCM 23193 / KCTC 12865</strain>
    </source>
</reference>
<evidence type="ECO:0000259" key="19">
    <source>
        <dbReference type="PROSITE" id="PS51217"/>
    </source>
</evidence>
<name>D5ELP8_CORAD</name>
<dbReference type="Proteomes" id="UP000000925">
    <property type="component" value="Chromosome"/>
</dbReference>
<evidence type="ECO:0000256" key="12">
    <source>
        <dbReference type="ARBA" id="ARBA00023235"/>
    </source>
</evidence>
<keyword evidence="5 16" id="KW-0378">Hydrolase</keyword>
<dbReference type="PANTHER" id="PTHR11070">
    <property type="entry name" value="UVRD / RECB / PCRA DNA HELICASE FAMILY MEMBER"/>
    <property type="match status" value="1"/>
</dbReference>
<dbReference type="PROSITE" id="PS51217">
    <property type="entry name" value="UVRD_HELICASE_CTER"/>
    <property type="match status" value="1"/>
</dbReference>
<evidence type="ECO:0000313" key="20">
    <source>
        <dbReference type="EMBL" id="ADE53223.1"/>
    </source>
</evidence>
<dbReference type="Gene3D" id="1.10.3170.10">
    <property type="entry name" value="Recbcd, chain B, domain 2"/>
    <property type="match status" value="1"/>
</dbReference>
<dbReference type="OrthoDB" id="9810135at2"/>
<dbReference type="SUPFAM" id="SSF52980">
    <property type="entry name" value="Restriction endonuclease-like"/>
    <property type="match status" value="1"/>
</dbReference>
<dbReference type="InterPro" id="IPR014017">
    <property type="entry name" value="DNA_helicase_UvrD-like_C"/>
</dbReference>
<evidence type="ECO:0000313" key="21">
    <source>
        <dbReference type="Proteomes" id="UP000000925"/>
    </source>
</evidence>
<evidence type="ECO:0000256" key="14">
    <source>
        <dbReference type="ARBA" id="ARBA00034808"/>
    </source>
</evidence>
<dbReference type="HOGENOM" id="CLU_001114_6_0_0"/>
<keyword evidence="2" id="KW-0479">Metal-binding</keyword>
<comment type="catalytic activity">
    <reaction evidence="13">
        <text>Couples ATP hydrolysis with the unwinding of duplex DNA by translocating in the 3'-5' direction.</text>
        <dbReference type="EC" id="5.6.2.4"/>
    </reaction>
</comment>
<keyword evidence="21" id="KW-1185">Reference proteome</keyword>
<evidence type="ECO:0000256" key="6">
    <source>
        <dbReference type="ARBA" id="ARBA00022806"/>
    </source>
</evidence>
<evidence type="ECO:0000256" key="1">
    <source>
        <dbReference type="ARBA" id="ARBA00022722"/>
    </source>
</evidence>
<dbReference type="GO" id="GO:0000725">
    <property type="term" value="P:recombinational repair"/>
    <property type="evidence" value="ECO:0007669"/>
    <property type="project" value="TreeGrafter"/>
</dbReference>
<proteinExistence type="inferred from homology"/>
<dbReference type="GO" id="GO:0043138">
    <property type="term" value="F:3'-5' DNA helicase activity"/>
    <property type="evidence" value="ECO:0007669"/>
    <property type="project" value="UniProtKB-EC"/>
</dbReference>
<accession>D5ELP8</accession>
<evidence type="ECO:0000256" key="5">
    <source>
        <dbReference type="ARBA" id="ARBA00022801"/>
    </source>
</evidence>
<dbReference type="PROSITE" id="PS51198">
    <property type="entry name" value="UVRD_HELICASE_ATP_BIND"/>
    <property type="match status" value="1"/>
</dbReference>
<evidence type="ECO:0000256" key="10">
    <source>
        <dbReference type="ARBA" id="ARBA00023125"/>
    </source>
</evidence>
<dbReference type="InterPro" id="IPR011604">
    <property type="entry name" value="PDDEXK-like_dom_sf"/>
</dbReference>
<dbReference type="AlphaFoldDB" id="D5ELP8"/>
<feature type="domain" description="UvrD-like helicase ATP-binding" evidence="18">
    <location>
        <begin position="16"/>
        <end position="450"/>
    </location>
</feature>
<dbReference type="Gene3D" id="1.10.486.10">
    <property type="entry name" value="PCRA, domain 4"/>
    <property type="match status" value="1"/>
</dbReference>
<dbReference type="EMBL" id="CP001998">
    <property type="protein sequence ID" value="ADE53223.1"/>
    <property type="molecule type" value="Genomic_DNA"/>
</dbReference>
<evidence type="ECO:0000256" key="2">
    <source>
        <dbReference type="ARBA" id="ARBA00022723"/>
    </source>
</evidence>
<organism evidence="20 21">
    <name type="scientific">Coraliomargarita akajimensis (strain DSM 45221 / IAM 15411 / JCM 23193 / KCTC 12865 / 04OKA010-24)</name>
    <dbReference type="NCBI Taxonomy" id="583355"/>
    <lineage>
        <taxon>Bacteria</taxon>
        <taxon>Pseudomonadati</taxon>
        <taxon>Verrucomicrobiota</taxon>
        <taxon>Opitutia</taxon>
        <taxon>Puniceicoccales</taxon>
        <taxon>Coraliomargaritaceae</taxon>
        <taxon>Coraliomargarita</taxon>
    </lineage>
</organism>
<dbReference type="GO" id="GO:0005829">
    <property type="term" value="C:cytosol"/>
    <property type="evidence" value="ECO:0007669"/>
    <property type="project" value="TreeGrafter"/>
</dbReference>
<dbReference type="SUPFAM" id="SSF52540">
    <property type="entry name" value="P-loop containing nucleoside triphosphate hydrolases"/>
    <property type="match status" value="1"/>
</dbReference>
<evidence type="ECO:0000256" key="7">
    <source>
        <dbReference type="ARBA" id="ARBA00022839"/>
    </source>
</evidence>
<dbReference type="Gene3D" id="3.90.320.10">
    <property type="match status" value="1"/>
</dbReference>
<dbReference type="Gene3D" id="3.40.50.300">
    <property type="entry name" value="P-loop containing nucleotide triphosphate hydrolases"/>
    <property type="match status" value="2"/>
</dbReference>
<dbReference type="HAMAP" id="MF_01485">
    <property type="entry name" value="RecB"/>
    <property type="match status" value="1"/>
</dbReference>
<keyword evidence="3 16" id="KW-0547">Nucleotide-binding</keyword>
<keyword evidence="1" id="KW-0540">Nuclease</keyword>
<evidence type="ECO:0000256" key="9">
    <source>
        <dbReference type="ARBA" id="ARBA00022842"/>
    </source>
</evidence>
<keyword evidence="8 16" id="KW-0067">ATP-binding</keyword>
<feature type="binding site" evidence="16">
    <location>
        <begin position="37"/>
        <end position="44"/>
    </location>
    <ligand>
        <name>ATP</name>
        <dbReference type="ChEBI" id="CHEBI:30616"/>
    </ligand>
</feature>
<evidence type="ECO:0000256" key="11">
    <source>
        <dbReference type="ARBA" id="ARBA00023204"/>
    </source>
</evidence>
<feature type="compositionally biased region" description="Basic and acidic residues" evidence="17">
    <location>
        <begin position="925"/>
        <end position="936"/>
    </location>
</feature>
<evidence type="ECO:0000256" key="8">
    <source>
        <dbReference type="ARBA" id="ARBA00022840"/>
    </source>
</evidence>
<evidence type="ECO:0000256" key="4">
    <source>
        <dbReference type="ARBA" id="ARBA00022763"/>
    </source>
</evidence>
<dbReference type="InterPro" id="IPR011335">
    <property type="entry name" value="Restrct_endonuc-II-like"/>
</dbReference>
<evidence type="ECO:0000256" key="3">
    <source>
        <dbReference type="ARBA" id="ARBA00022741"/>
    </source>
</evidence>
<keyword evidence="7" id="KW-0269">Exonuclease</keyword>
<dbReference type="InterPro" id="IPR014016">
    <property type="entry name" value="UvrD-like_ATP-bd"/>
</dbReference>
<dbReference type="GO" id="GO:0016887">
    <property type="term" value="F:ATP hydrolysis activity"/>
    <property type="evidence" value="ECO:0007669"/>
    <property type="project" value="RHEA"/>
</dbReference>
<feature type="domain" description="UvrD-like helicase C-terminal" evidence="19">
    <location>
        <begin position="476"/>
        <end position="755"/>
    </location>
</feature>
<feature type="region of interest" description="Disordered" evidence="17">
    <location>
        <begin position="911"/>
        <end position="937"/>
    </location>
</feature>
<dbReference type="Pfam" id="PF13361">
    <property type="entry name" value="UvrD_C"/>
    <property type="match status" value="1"/>
</dbReference>
<sequence length="1201" mass="135993">MCRKENNSMGDQPYMDAPQQLEVSSFELESGTTLIEASAGTGKTYTIQYIVLDLLLKGLSLPEILVVTFTEAATKELSDRLQSFLVEVNQTLSGNGTENAALESVLNRASRRTGAACVRRCIHRAMLEVDQAAIYTIHGFCQRALQENAFAADASFDTELCADVTPIVDELVLDFLRRVQLEMPIAPPAEASLTKLRGRALQLTGVLRHREPFQGEIGSVGATLSEVVRDIQLLAAEADAIVDEFRSYQGQLNGATYKADFFDRFESLLSSILDDPLSSNAKDLNKLSACTIQAKFKRDFKGTELRSPFFKACERLLAEQGRYGDDFLQCFDSWFIESFQHLKAERGFMTYDDMIFDLDRALSRSGRLKRQLCERYRAALVDEFQDTDGRQYSIFRKLFAESTEHGRYFAMIGDPKQSIYGFRGADISAYLKARNAAHYRYTLPMNYRSEKSVVDATNRFFQGGDLGKVLGSNEDESILFDTVDANDTPKRRLCFAGKVQPDRLYERALPRPIDERVKSAHQSSVTAMAEDVERLLVLSEEGRVYFESTEMGLSRERVRASDIAVLVNTNREAAEVQDELHKRGIVAVRSKTGSILETAEAQNFLYFLMACLDPSERGINLLLISSLFAKNDAELRLLSSSERRAIYELFRLLGKQWRDGAAVSRIWMRFVDERFLREHLLQRTDGERELTNYMHIAELAQELERVERLSPDRLRDRLWETIQNGSNSSLSDDYLVRLESDAAAVTIMTMHSSKGLEFPIVFLPTLWQRGINQRSKREPQLKTDPKDPDCFVGFEVDAAQVVASSSSENLRLGYVAMTRAVHFSVYYNVRGLPKQHGASNQADGWFDQWLCDQRDGRYPNEAEEDFLGELRCVSPVELTDTTSPEEVHVHELTRAIPTSYQITSYSALARSEHKEQDFDPSTRSGMEDAPREDRLSRSLAGDLSSVESDLLLEAFPGGVRTGTCIHEVLERCDFTQPETWQRLAHAVISRHFPDGGDDSLEERVSQLVELLTTLTAQVRSSSAGLNIDLAKLSPSACIPEMEFYFPVEQVDLAGLEAVLRTWAERVGFEYNSAEYRARDIDGYLTGSVDLFFTQAQRFFILDWKTNRPLRRHLPLRSSYDRPGMHAHMEHGRYYLQALIYSVAVSTYLRQRLGDRFDWESHMGGFVYCFVRGLGEGSGWHHEAFSEAEVRAASKALGQLNE</sequence>
<dbReference type="CDD" id="cd22352">
    <property type="entry name" value="RecB_C-like"/>
    <property type="match status" value="1"/>
</dbReference>
<keyword evidence="12" id="KW-0413">Isomerase</keyword>
<gene>
    <name evidence="20" type="ordered locus">Caka_0196</name>
</gene>
<keyword evidence="9" id="KW-0460">Magnesium</keyword>
<dbReference type="GO" id="GO:0009338">
    <property type="term" value="C:exodeoxyribonuclease V complex"/>
    <property type="evidence" value="ECO:0007669"/>
    <property type="project" value="TreeGrafter"/>
</dbReference>
<dbReference type="PANTHER" id="PTHR11070:SF23">
    <property type="entry name" value="RECBCD ENZYME SUBUNIT RECB"/>
    <property type="match status" value="1"/>
</dbReference>
<dbReference type="InterPro" id="IPR000212">
    <property type="entry name" value="DNA_helicase_UvrD/REP"/>
</dbReference>
<keyword evidence="10" id="KW-0238">DNA-binding</keyword>
<dbReference type="EC" id="5.6.2.4" evidence="14"/>
<dbReference type="GO" id="GO:0008854">
    <property type="term" value="F:exodeoxyribonuclease V activity"/>
    <property type="evidence" value="ECO:0007669"/>
    <property type="project" value="InterPro"/>
</dbReference>
<dbReference type="InterPro" id="IPR004586">
    <property type="entry name" value="RecB"/>
</dbReference>
<dbReference type="InterPro" id="IPR027417">
    <property type="entry name" value="P-loop_NTPase"/>
</dbReference>
<dbReference type="GO" id="GO:0003677">
    <property type="term" value="F:DNA binding"/>
    <property type="evidence" value="ECO:0007669"/>
    <property type="project" value="UniProtKB-KW"/>
</dbReference>
<dbReference type="Pfam" id="PF00580">
    <property type="entry name" value="UvrD-helicase"/>
    <property type="match status" value="1"/>
</dbReference>
<keyword evidence="4" id="KW-0227">DNA damage</keyword>
<evidence type="ECO:0000256" key="16">
    <source>
        <dbReference type="PROSITE-ProRule" id="PRU00560"/>
    </source>
</evidence>
<dbReference type="eggNOG" id="COG1074">
    <property type="taxonomic scope" value="Bacteria"/>
</dbReference>
<dbReference type="KEGG" id="caa:Caka_0196"/>
<evidence type="ECO:0000256" key="13">
    <source>
        <dbReference type="ARBA" id="ARBA00034617"/>
    </source>
</evidence>
<dbReference type="STRING" id="583355.Caka_0196"/>
<evidence type="ECO:0000256" key="15">
    <source>
        <dbReference type="ARBA" id="ARBA00048988"/>
    </source>
</evidence>
<dbReference type="GO" id="GO:0005524">
    <property type="term" value="F:ATP binding"/>
    <property type="evidence" value="ECO:0007669"/>
    <property type="project" value="UniProtKB-UniRule"/>
</dbReference>
<evidence type="ECO:0000259" key="18">
    <source>
        <dbReference type="PROSITE" id="PS51198"/>
    </source>
</evidence>
<protein>
    <recommendedName>
        <fullName evidence="14">DNA 3'-5' helicase</fullName>
        <ecNumber evidence="14">5.6.2.4</ecNumber>
    </recommendedName>
</protein>
<comment type="catalytic activity">
    <reaction evidence="15">
        <text>ATP + H2O = ADP + phosphate + H(+)</text>
        <dbReference type="Rhea" id="RHEA:13065"/>
        <dbReference type="ChEBI" id="CHEBI:15377"/>
        <dbReference type="ChEBI" id="CHEBI:15378"/>
        <dbReference type="ChEBI" id="CHEBI:30616"/>
        <dbReference type="ChEBI" id="CHEBI:43474"/>
        <dbReference type="ChEBI" id="CHEBI:456216"/>
        <dbReference type="EC" id="5.6.2.4"/>
    </reaction>
</comment>
<keyword evidence="6 16" id="KW-0347">Helicase</keyword>
<dbReference type="GO" id="GO:0046872">
    <property type="term" value="F:metal ion binding"/>
    <property type="evidence" value="ECO:0007669"/>
    <property type="project" value="UniProtKB-KW"/>
</dbReference>